<gene>
    <name evidence="1" type="ORF">BRAA07T29822Z</name>
</gene>
<protein>
    <submittedName>
        <fullName evidence="1">Uncharacterized protein</fullName>
    </submittedName>
</protein>
<name>A0A3P6B238_BRACM</name>
<sequence>MPVEAFSLSLLEPPEPPDPPALTNLVFLVLSDTPFTLFHKQRSQIPD</sequence>
<evidence type="ECO:0000313" key="1">
    <source>
        <dbReference type="EMBL" id="VDC99032.1"/>
    </source>
</evidence>
<accession>A0A3P6B238</accession>
<dbReference type="AlphaFoldDB" id="A0A3P6B238"/>
<proteinExistence type="predicted"/>
<reference evidence="1" key="1">
    <citation type="submission" date="2018-11" db="EMBL/GenBank/DDBJ databases">
        <authorList>
            <consortium name="Genoscope - CEA"/>
            <person name="William W."/>
        </authorList>
    </citation>
    <scope>NUCLEOTIDE SEQUENCE</scope>
</reference>
<organism evidence="1">
    <name type="scientific">Brassica campestris</name>
    <name type="common">Field mustard</name>
    <dbReference type="NCBI Taxonomy" id="3711"/>
    <lineage>
        <taxon>Eukaryota</taxon>
        <taxon>Viridiplantae</taxon>
        <taxon>Streptophyta</taxon>
        <taxon>Embryophyta</taxon>
        <taxon>Tracheophyta</taxon>
        <taxon>Spermatophyta</taxon>
        <taxon>Magnoliopsida</taxon>
        <taxon>eudicotyledons</taxon>
        <taxon>Gunneridae</taxon>
        <taxon>Pentapetalae</taxon>
        <taxon>rosids</taxon>
        <taxon>malvids</taxon>
        <taxon>Brassicales</taxon>
        <taxon>Brassicaceae</taxon>
        <taxon>Brassiceae</taxon>
        <taxon>Brassica</taxon>
    </lineage>
</organism>
<dbReference type="EMBL" id="LR031574">
    <property type="protein sequence ID" value="VDC99032.1"/>
    <property type="molecule type" value="Genomic_DNA"/>
</dbReference>